<evidence type="ECO:0000256" key="2">
    <source>
        <dbReference type="ARBA" id="ARBA00023125"/>
    </source>
</evidence>
<evidence type="ECO:0000256" key="3">
    <source>
        <dbReference type="ARBA" id="ARBA00023163"/>
    </source>
</evidence>
<dbReference type="Pfam" id="PF12833">
    <property type="entry name" value="HTH_18"/>
    <property type="match status" value="1"/>
</dbReference>
<dbReference type="InterPro" id="IPR020449">
    <property type="entry name" value="Tscrpt_reg_AraC-type_HTH"/>
</dbReference>
<dbReference type="SUPFAM" id="SSF46689">
    <property type="entry name" value="Homeodomain-like"/>
    <property type="match status" value="1"/>
</dbReference>
<dbReference type="InterPro" id="IPR000014">
    <property type="entry name" value="PAS"/>
</dbReference>
<name>A0ABV8PJ92_9FLAO</name>
<protein>
    <submittedName>
        <fullName evidence="5">Helix-turn-helix domain-containing protein</fullName>
    </submittedName>
</protein>
<dbReference type="PANTHER" id="PTHR47893">
    <property type="entry name" value="REGULATORY PROTEIN PCHR"/>
    <property type="match status" value="1"/>
</dbReference>
<dbReference type="PROSITE" id="PS01124">
    <property type="entry name" value="HTH_ARAC_FAMILY_2"/>
    <property type="match status" value="1"/>
</dbReference>
<keyword evidence="1" id="KW-0805">Transcription regulation</keyword>
<dbReference type="SMART" id="SM00342">
    <property type="entry name" value="HTH_ARAC"/>
    <property type="match status" value="1"/>
</dbReference>
<organism evidence="5 6">
    <name type="scientific">Flagellimonas marina</name>
    <dbReference type="NCBI Taxonomy" id="1775168"/>
    <lineage>
        <taxon>Bacteria</taxon>
        <taxon>Pseudomonadati</taxon>
        <taxon>Bacteroidota</taxon>
        <taxon>Flavobacteriia</taxon>
        <taxon>Flavobacteriales</taxon>
        <taxon>Flavobacteriaceae</taxon>
        <taxon>Flagellimonas</taxon>
    </lineage>
</organism>
<dbReference type="Proteomes" id="UP001595841">
    <property type="component" value="Unassembled WGS sequence"/>
</dbReference>
<evidence type="ECO:0000313" key="6">
    <source>
        <dbReference type="Proteomes" id="UP001595841"/>
    </source>
</evidence>
<evidence type="ECO:0000256" key="1">
    <source>
        <dbReference type="ARBA" id="ARBA00023015"/>
    </source>
</evidence>
<feature type="domain" description="HTH araC/xylS-type" evidence="4">
    <location>
        <begin position="210"/>
        <end position="309"/>
    </location>
</feature>
<dbReference type="Gene3D" id="1.10.10.60">
    <property type="entry name" value="Homeodomain-like"/>
    <property type="match status" value="1"/>
</dbReference>
<sequence length="311" mass="35473">MPNSDDFRVKRIQKMLLEMAKGNFFYSLEPSDKNDNIASLVVMLNMVNEEIRASFVHQGFANAHHTPQCIIQLSLLMDAHSTVEMVTNGSCSLLSCLPKDVIGKPITELMTETSRRKWAKKLPKLLKRERSETVLHMELITHQGLVLSNDCHISVFNSLDGTGQKILLNTVFFSKGEPFETGLPKKTLKVTKGIKEPKVILSPKDIQMIRDVHDMILNNLEKDLPQLKDLALQMGTNEYKLKYGFKQLYGTTIFRCLVQERLRKTRTLIQHSDLSLKQIAHMTGFKSPAHFSRAFKDKYGLSPSELRETSR</sequence>
<dbReference type="InterPro" id="IPR018062">
    <property type="entry name" value="HTH_AraC-typ_CS"/>
</dbReference>
<dbReference type="PANTHER" id="PTHR47893:SF1">
    <property type="entry name" value="REGULATORY PROTEIN PCHR"/>
    <property type="match status" value="1"/>
</dbReference>
<reference evidence="6" key="1">
    <citation type="journal article" date="2019" name="Int. J. Syst. Evol. Microbiol.">
        <title>The Global Catalogue of Microorganisms (GCM) 10K type strain sequencing project: providing services to taxonomists for standard genome sequencing and annotation.</title>
        <authorList>
            <consortium name="The Broad Institute Genomics Platform"/>
            <consortium name="The Broad Institute Genome Sequencing Center for Infectious Disease"/>
            <person name="Wu L."/>
            <person name="Ma J."/>
        </authorList>
    </citation>
    <scope>NUCLEOTIDE SEQUENCE [LARGE SCALE GENOMIC DNA]</scope>
    <source>
        <strain evidence="6">CGMCC 1.15774</strain>
    </source>
</reference>
<keyword evidence="2" id="KW-0238">DNA-binding</keyword>
<dbReference type="InterPro" id="IPR009057">
    <property type="entry name" value="Homeodomain-like_sf"/>
</dbReference>
<dbReference type="SUPFAM" id="SSF55785">
    <property type="entry name" value="PYP-like sensor domain (PAS domain)"/>
    <property type="match status" value="1"/>
</dbReference>
<evidence type="ECO:0000259" key="4">
    <source>
        <dbReference type="PROSITE" id="PS01124"/>
    </source>
</evidence>
<gene>
    <name evidence="5" type="ORF">ACFOWS_02415</name>
</gene>
<dbReference type="InterPro" id="IPR053142">
    <property type="entry name" value="PchR_regulatory_protein"/>
</dbReference>
<dbReference type="InterPro" id="IPR018060">
    <property type="entry name" value="HTH_AraC"/>
</dbReference>
<dbReference type="PRINTS" id="PR00032">
    <property type="entry name" value="HTHARAC"/>
</dbReference>
<dbReference type="InterPro" id="IPR035965">
    <property type="entry name" value="PAS-like_dom_sf"/>
</dbReference>
<evidence type="ECO:0000313" key="5">
    <source>
        <dbReference type="EMBL" id="MFC4218967.1"/>
    </source>
</evidence>
<dbReference type="EMBL" id="JBHSCL010000003">
    <property type="protein sequence ID" value="MFC4218967.1"/>
    <property type="molecule type" value="Genomic_DNA"/>
</dbReference>
<keyword evidence="6" id="KW-1185">Reference proteome</keyword>
<dbReference type="CDD" id="cd00130">
    <property type="entry name" value="PAS"/>
    <property type="match status" value="1"/>
</dbReference>
<keyword evidence="3" id="KW-0804">Transcription</keyword>
<dbReference type="PROSITE" id="PS00041">
    <property type="entry name" value="HTH_ARAC_FAMILY_1"/>
    <property type="match status" value="1"/>
</dbReference>
<accession>A0ABV8PJ92</accession>
<dbReference type="RefSeq" id="WP_379762356.1">
    <property type="nucleotide sequence ID" value="NZ_JBHSCL010000003.1"/>
</dbReference>
<comment type="caution">
    <text evidence="5">The sequence shown here is derived from an EMBL/GenBank/DDBJ whole genome shotgun (WGS) entry which is preliminary data.</text>
</comment>
<proteinExistence type="predicted"/>